<feature type="compositionally biased region" description="Acidic residues" evidence="2">
    <location>
        <begin position="732"/>
        <end position="743"/>
    </location>
</feature>
<dbReference type="InterPro" id="IPR000719">
    <property type="entry name" value="Prot_kinase_dom"/>
</dbReference>
<evidence type="ECO:0000256" key="2">
    <source>
        <dbReference type="SAM" id="MobiDB-lite"/>
    </source>
</evidence>
<keyword evidence="1" id="KW-0175">Coiled coil</keyword>
<protein>
    <recommendedName>
        <fullName evidence="3">Protein kinase domain-containing protein</fullName>
    </recommendedName>
</protein>
<comment type="caution">
    <text evidence="4">The sequence shown here is derived from an EMBL/GenBank/DDBJ whole genome shotgun (WGS) entry which is preliminary data.</text>
</comment>
<dbReference type="SUPFAM" id="SSF56112">
    <property type="entry name" value="Protein kinase-like (PK-like)"/>
    <property type="match status" value="2"/>
</dbReference>
<name>A0ABR2I828_9EUKA</name>
<dbReference type="Proteomes" id="UP001470230">
    <property type="component" value="Unassembled WGS sequence"/>
</dbReference>
<organism evidence="4 5">
    <name type="scientific">Tritrichomonas musculus</name>
    <dbReference type="NCBI Taxonomy" id="1915356"/>
    <lineage>
        <taxon>Eukaryota</taxon>
        <taxon>Metamonada</taxon>
        <taxon>Parabasalia</taxon>
        <taxon>Tritrichomonadida</taxon>
        <taxon>Tritrichomonadidae</taxon>
        <taxon>Tritrichomonas</taxon>
    </lineage>
</organism>
<accession>A0ABR2I828</accession>
<proteinExistence type="predicted"/>
<dbReference type="PROSITE" id="PS00108">
    <property type="entry name" value="PROTEIN_KINASE_ST"/>
    <property type="match status" value="1"/>
</dbReference>
<dbReference type="SMART" id="SM00671">
    <property type="entry name" value="SEL1"/>
    <property type="match status" value="5"/>
</dbReference>
<feature type="compositionally biased region" description="Basic and acidic residues" evidence="2">
    <location>
        <begin position="704"/>
        <end position="731"/>
    </location>
</feature>
<feature type="compositionally biased region" description="Basic and acidic residues" evidence="2">
    <location>
        <begin position="744"/>
        <end position="769"/>
    </location>
</feature>
<dbReference type="InterPro" id="IPR011009">
    <property type="entry name" value="Kinase-like_dom_sf"/>
</dbReference>
<dbReference type="Gene3D" id="1.10.510.10">
    <property type="entry name" value="Transferase(Phosphotransferase) domain 1"/>
    <property type="match status" value="2"/>
</dbReference>
<dbReference type="PANTHER" id="PTHR44329:SF214">
    <property type="entry name" value="PROTEIN KINASE DOMAIN-CONTAINING PROTEIN"/>
    <property type="match status" value="1"/>
</dbReference>
<feature type="coiled-coil region" evidence="1">
    <location>
        <begin position="995"/>
        <end position="1025"/>
    </location>
</feature>
<feature type="compositionally biased region" description="Acidic residues" evidence="2">
    <location>
        <begin position="770"/>
        <end position="781"/>
    </location>
</feature>
<dbReference type="Pfam" id="PF08238">
    <property type="entry name" value="Sel1"/>
    <property type="match status" value="7"/>
</dbReference>
<dbReference type="PROSITE" id="PS50011">
    <property type="entry name" value="PROTEIN_KINASE_DOM"/>
    <property type="match status" value="2"/>
</dbReference>
<evidence type="ECO:0000259" key="3">
    <source>
        <dbReference type="PROSITE" id="PS50011"/>
    </source>
</evidence>
<dbReference type="SMART" id="SM00220">
    <property type="entry name" value="S_TKc"/>
    <property type="match status" value="2"/>
</dbReference>
<dbReference type="Pfam" id="PF07714">
    <property type="entry name" value="PK_Tyr_Ser-Thr"/>
    <property type="match status" value="2"/>
</dbReference>
<sequence>MMSDSNELSIPLVEIDSFEKISKVYESKSSQILNVKEKETGRIYAAKVLENKEQRDYSSIKNKFEYNAQILSQLDHPAILHFIGYSKRDFNGEENPVMFSEYAKSGSLQRYFEDIETGMSPPLLNATTKLINIYGIASAMAFIHRELNLLHRNLNPSCILINEYLCPKLTGFEYSCKETTNNDELEWESRYFPPEYWMNKEYTKASDVYSFSLIFYEIMTSEIPFKEYNSIYRLSRKVSRKGIRPEFTKPIPSCYRKLIEDCWAQNPDRRPTFDEIVEVLKTDADFITEDVDKDAYLNYIAIIDQYISESLATRQMLRFEDYFLSIHEMMPVIDVVAESQRAKYFKSLLSSIEETDINKYEKERKIGKGGFGKVYIVHEKANQEIEQNLEPATNNKNKSAAKVSINRVEECSAHNIISISREVNIMSRLAHPSILKFIAYSSIDFKNRPKPVIVTELALGGSLKNILDDANQGHANEKWTDTMKLINIYGIAASMAYLHSKKILHRDLKPDNILLDENLYPKIADFGLSLDLTHDDIKIEREMLGTPAYMSPEIIRSETYTTKGDVYAFALIVYEIISGEKPFESGKACPLSLFYKVLKGERPEISEQIPECYKKLITTCWSQNPNQRPSFEDIAQQLKTDKSFISEKVEEDKYLAYVEDLDESLKSDKARQKEPSSIIEEEENGQEREEEPSSNSSEEEKENENDKEREKEPSSSSDEKEKENDKEREEEPSSSSSEEEEENDKEREEEPSSSSDEKEKENDKEREEEPSSSSSEEEEENDKEREEEPSSSSEEENANIPVSSQNENVQFGEEEDVSQPATHDEPENPEIISRSVRLDRFQEAENSESDEEDYPDEPSNGKVRLQEDSQSPLTSDNEEADKAPELVQPQDIAEIVVRERNIFLPEPEPEPVSIDINDDEKSEKINDYISSNQPEGLMNYLNDECDNQTVLSVLDNCQGKVSPEFYEALIDKGVSLNNPVAHHKKALSLISEENSDRCSAAKENYKEERDNFERAKKDLSDSRANFNKCRIAYNKANDEEKLEAVKEFNDSHSQYIEAKKNYDKQVSVLNKSIEDYKNSFNPYEEAREHLEKASSQGFNQSYYDLAQLMRNQFKNNEAAFKSASEGAEKGDANSKCLLGDYICHGIGTSEKDRNKGVELMLESGVEEMYQNYPTEIGLYYADQIKEEIEGTGQVTPQKSEVKKNAYNWFKKAYEAEPSKATVNNYGLCFMKGIYVKKNFDKAKKIFEKAAQDGDDNAMYHLAFILQAEEEHDEALSYFKKAALLGNLEAQKQYNFLVSSPDFKGKKSEDDVVIDFQPVEVKERDIKFDVIEEEEEENEEERNLNKLRQDIKSANNIEAIKRALTYYKEKDFDLAYELLTLAAETRNPIAEFYLGVMTFRGHGCPKNPEEARAIMESLRDKGVNEAADFIYYNFD</sequence>
<dbReference type="InterPro" id="IPR001245">
    <property type="entry name" value="Ser-Thr/Tyr_kinase_cat_dom"/>
</dbReference>
<dbReference type="InterPro" id="IPR051681">
    <property type="entry name" value="Ser/Thr_Kinases-Pseudokinases"/>
</dbReference>
<dbReference type="EMBL" id="JAPFFF010000019">
    <property type="protein sequence ID" value="KAK8858160.1"/>
    <property type="molecule type" value="Genomic_DNA"/>
</dbReference>
<feature type="domain" description="Protein kinase" evidence="3">
    <location>
        <begin position="18"/>
        <end position="287"/>
    </location>
</feature>
<feature type="compositionally biased region" description="Acidic residues" evidence="2">
    <location>
        <begin position="679"/>
        <end position="703"/>
    </location>
</feature>
<dbReference type="InterPro" id="IPR008271">
    <property type="entry name" value="Ser/Thr_kinase_AS"/>
</dbReference>
<dbReference type="SUPFAM" id="SSF81901">
    <property type="entry name" value="HCP-like"/>
    <property type="match status" value="3"/>
</dbReference>
<evidence type="ECO:0000313" key="5">
    <source>
        <dbReference type="Proteomes" id="UP001470230"/>
    </source>
</evidence>
<feature type="region of interest" description="Disordered" evidence="2">
    <location>
        <begin position="664"/>
        <end position="890"/>
    </location>
</feature>
<feature type="coiled-coil region" evidence="1">
    <location>
        <begin position="1329"/>
        <end position="1356"/>
    </location>
</feature>
<keyword evidence="5" id="KW-1185">Reference proteome</keyword>
<dbReference type="InterPro" id="IPR011990">
    <property type="entry name" value="TPR-like_helical_dom_sf"/>
</dbReference>
<dbReference type="PRINTS" id="PR00109">
    <property type="entry name" value="TYRKINASE"/>
</dbReference>
<feature type="domain" description="Protein kinase" evidence="3">
    <location>
        <begin position="360"/>
        <end position="645"/>
    </location>
</feature>
<evidence type="ECO:0000256" key="1">
    <source>
        <dbReference type="SAM" id="Coils"/>
    </source>
</evidence>
<feature type="compositionally biased region" description="Acidic residues" evidence="2">
    <location>
        <begin position="845"/>
        <end position="856"/>
    </location>
</feature>
<reference evidence="4 5" key="1">
    <citation type="submission" date="2024-04" db="EMBL/GenBank/DDBJ databases">
        <title>Tritrichomonas musculus Genome.</title>
        <authorList>
            <person name="Alves-Ferreira E."/>
            <person name="Grigg M."/>
            <person name="Lorenzi H."/>
            <person name="Galac M."/>
        </authorList>
    </citation>
    <scope>NUCLEOTIDE SEQUENCE [LARGE SCALE GENOMIC DNA]</scope>
    <source>
        <strain evidence="4 5">EAF2021</strain>
    </source>
</reference>
<feature type="compositionally biased region" description="Polar residues" evidence="2">
    <location>
        <begin position="800"/>
        <end position="809"/>
    </location>
</feature>
<dbReference type="Gene3D" id="1.25.40.10">
    <property type="entry name" value="Tetratricopeptide repeat domain"/>
    <property type="match status" value="3"/>
</dbReference>
<dbReference type="CDD" id="cd13999">
    <property type="entry name" value="STKc_MAP3K-like"/>
    <property type="match status" value="1"/>
</dbReference>
<dbReference type="InterPro" id="IPR006597">
    <property type="entry name" value="Sel1-like"/>
</dbReference>
<gene>
    <name evidence="4" type="ORF">M9Y10_013261</name>
</gene>
<dbReference type="PANTHER" id="PTHR44329">
    <property type="entry name" value="SERINE/THREONINE-PROTEIN KINASE TNNI3K-RELATED"/>
    <property type="match status" value="1"/>
</dbReference>
<evidence type="ECO:0000313" key="4">
    <source>
        <dbReference type="EMBL" id="KAK8858160.1"/>
    </source>
</evidence>
<feature type="compositionally biased region" description="Basic and acidic residues" evidence="2">
    <location>
        <begin position="664"/>
        <end position="674"/>
    </location>
</feature>